<dbReference type="SUPFAM" id="SSF56112">
    <property type="entry name" value="Protein kinase-like (PK-like)"/>
    <property type="match status" value="1"/>
</dbReference>
<dbReference type="Gene3D" id="3.30.200.20">
    <property type="entry name" value="Phosphorylase Kinase, domain 1"/>
    <property type="match status" value="1"/>
</dbReference>
<dbReference type="InterPro" id="IPR008271">
    <property type="entry name" value="Ser/Thr_kinase_AS"/>
</dbReference>
<evidence type="ECO:0000313" key="13">
    <source>
        <dbReference type="EMBL" id="OTF90721.1"/>
    </source>
</evidence>
<dbReference type="PANTHER" id="PTHR45733:SF17">
    <property type="entry name" value="FORMIN-LIKE PROTEIN 14"/>
    <property type="match status" value="1"/>
</dbReference>
<evidence type="ECO:0000259" key="11">
    <source>
        <dbReference type="PROSITE" id="PS50011"/>
    </source>
</evidence>
<dbReference type="PANTHER" id="PTHR45733">
    <property type="entry name" value="FORMIN-J"/>
    <property type="match status" value="1"/>
</dbReference>
<dbReference type="Pfam" id="PF00069">
    <property type="entry name" value="Pkinase"/>
    <property type="match status" value="1"/>
</dbReference>
<dbReference type="Gene3D" id="1.10.510.10">
    <property type="entry name" value="Transferase(Phosphotransferase) domain 1"/>
    <property type="match status" value="1"/>
</dbReference>
<evidence type="ECO:0000256" key="10">
    <source>
        <dbReference type="RuleBase" id="RU361260"/>
    </source>
</evidence>
<dbReference type="Pfam" id="PF02181">
    <property type="entry name" value="FH2"/>
    <property type="match status" value="1"/>
</dbReference>
<comment type="catalytic activity">
    <reaction evidence="7">
        <text>L-threonyl-[protein] + ATP = O-phospho-L-threonyl-[protein] + ADP + H(+)</text>
        <dbReference type="Rhea" id="RHEA:46608"/>
        <dbReference type="Rhea" id="RHEA-COMP:11060"/>
        <dbReference type="Rhea" id="RHEA-COMP:11605"/>
        <dbReference type="ChEBI" id="CHEBI:15378"/>
        <dbReference type="ChEBI" id="CHEBI:30013"/>
        <dbReference type="ChEBI" id="CHEBI:30616"/>
        <dbReference type="ChEBI" id="CHEBI:61977"/>
        <dbReference type="ChEBI" id="CHEBI:456216"/>
        <dbReference type="EC" id="2.7.11.1"/>
    </reaction>
</comment>
<keyword evidence="6 9" id="KW-0067">ATP-binding</keyword>
<evidence type="ECO:0000256" key="1">
    <source>
        <dbReference type="ARBA" id="ARBA00006468"/>
    </source>
</evidence>
<dbReference type="InterPro" id="IPR051144">
    <property type="entry name" value="Formin_homology_domain"/>
</dbReference>
<accession>A0A251S0N2</accession>
<dbReference type="InterPro" id="IPR017441">
    <property type="entry name" value="Protein_kinase_ATP_BS"/>
</dbReference>
<dbReference type="InterPro" id="IPR011009">
    <property type="entry name" value="Kinase-like_dom_sf"/>
</dbReference>
<dbReference type="GO" id="GO:0005524">
    <property type="term" value="F:ATP binding"/>
    <property type="evidence" value="ECO:0007669"/>
    <property type="project" value="UniProtKB-UniRule"/>
</dbReference>
<evidence type="ECO:0000259" key="12">
    <source>
        <dbReference type="PROSITE" id="PS51444"/>
    </source>
</evidence>
<evidence type="ECO:0000256" key="3">
    <source>
        <dbReference type="ARBA" id="ARBA00022679"/>
    </source>
</evidence>
<dbReference type="PROSITE" id="PS00107">
    <property type="entry name" value="PROTEIN_KINASE_ATP"/>
    <property type="match status" value="1"/>
</dbReference>
<dbReference type="STRING" id="4232.A0A251S0N2"/>
<dbReference type="InterPro" id="IPR000719">
    <property type="entry name" value="Prot_kinase_dom"/>
</dbReference>
<dbReference type="InterPro" id="IPR042201">
    <property type="entry name" value="FH2_Formin_sf"/>
</dbReference>
<keyword evidence="5" id="KW-0418">Kinase</keyword>
<evidence type="ECO:0000256" key="2">
    <source>
        <dbReference type="ARBA" id="ARBA00022527"/>
    </source>
</evidence>
<dbReference type="EMBL" id="CM007905">
    <property type="protein sequence ID" value="OTF90721.1"/>
    <property type="molecule type" value="Genomic_DNA"/>
</dbReference>
<keyword evidence="14" id="KW-1185">Reference proteome</keyword>
<evidence type="ECO:0000256" key="5">
    <source>
        <dbReference type="ARBA" id="ARBA00022777"/>
    </source>
</evidence>
<evidence type="ECO:0000256" key="7">
    <source>
        <dbReference type="ARBA" id="ARBA00047899"/>
    </source>
</evidence>
<evidence type="ECO:0000256" key="9">
    <source>
        <dbReference type="PROSITE-ProRule" id="PRU10141"/>
    </source>
</evidence>
<proteinExistence type="inferred from homology"/>
<dbReference type="PROSITE" id="PS51444">
    <property type="entry name" value="FH2"/>
    <property type="match status" value="1"/>
</dbReference>
<dbReference type="SMART" id="SM00220">
    <property type="entry name" value="S_TKc"/>
    <property type="match status" value="1"/>
</dbReference>
<comment type="catalytic activity">
    <reaction evidence="8">
        <text>L-seryl-[protein] + ATP = O-phospho-L-seryl-[protein] + ADP + H(+)</text>
        <dbReference type="Rhea" id="RHEA:17989"/>
        <dbReference type="Rhea" id="RHEA-COMP:9863"/>
        <dbReference type="Rhea" id="RHEA-COMP:11604"/>
        <dbReference type="ChEBI" id="CHEBI:15378"/>
        <dbReference type="ChEBI" id="CHEBI:29999"/>
        <dbReference type="ChEBI" id="CHEBI:30616"/>
        <dbReference type="ChEBI" id="CHEBI:83421"/>
        <dbReference type="ChEBI" id="CHEBI:456216"/>
        <dbReference type="EC" id="2.7.11.1"/>
    </reaction>
</comment>
<dbReference type="Proteomes" id="UP000215914">
    <property type="component" value="Chromosome 16"/>
</dbReference>
<sequence>MSSSNKLKISLQEILSATNGFAEANIVGIGGYGRVYRGESRQHGDLAVKRLILSPHGQGEHEYGMEVSLLSKYKHENLVSLIGFCGDNGEKILVYKYEPNGSLDKALRRKDLSWMRRLEICVGAATGLRYLHNETGSGHGVIHRDIKSSNILLDENWNAKISDFGLSKIALTNSADSVVFTIPCGTRGYVDPQILNGGITQKSDVYSFGVVLYEVLFSKLVANPEFLSDNCFTINIAKKHYKEKTLHMMIDPDLRNEMDSKSLSTFSTIAYQCLKERTDDRPTMSLVVEALEKALYYEQRSKLPRAMQGSLWADFQINEEPQSEFDALEVETLFRATTIPKKDTTEGGRRSSELGKVYLVDWRRANSTESMLMNVKMPLPNMIFKTLGTYGACTGRSRSLWCMDRGCFDKLTTLELIIYIEHSLLRFRNLNYAAALAMDESILDSDQIKNLIKFCPTKEEMELLKSYTGDKEMLGECEQFFLELMKVPRMESKLRVFLFKIQFNAQVSKLNQGLKTVNSATTEVRKSVKLREIIKRSFYLWKTFNQGTDRVGFMLDSLLEFGDIRASNSEMTLMHYLCKVLACKLPELLDFHVDLVSLESASKIQLKYLANEMQAISKGLERVEQELVASANDGPVSEVFHNISKVFMDSAELEVRHLINLYSQVGRNADALSLYFGEDPSRYPFEQVTQTLFNFVRLFRKAHEENFK</sequence>
<dbReference type="FunFam" id="3.30.200.20:FF:000039">
    <property type="entry name" value="receptor-like protein kinase FERONIA"/>
    <property type="match status" value="1"/>
</dbReference>
<dbReference type="FunFam" id="1.10.510.10:FF:001023">
    <property type="entry name" value="Os07g0541700 protein"/>
    <property type="match status" value="1"/>
</dbReference>
<evidence type="ECO:0000256" key="4">
    <source>
        <dbReference type="ARBA" id="ARBA00022741"/>
    </source>
</evidence>
<evidence type="ECO:0000256" key="8">
    <source>
        <dbReference type="ARBA" id="ARBA00048679"/>
    </source>
</evidence>
<evidence type="ECO:0000256" key="6">
    <source>
        <dbReference type="ARBA" id="ARBA00022840"/>
    </source>
</evidence>
<keyword evidence="2" id="KW-0723">Serine/threonine-protein kinase</keyword>
<protein>
    <recommendedName>
        <fullName evidence="10">Formin-like protein</fullName>
    </recommendedName>
</protein>
<dbReference type="Gene3D" id="1.20.58.2220">
    <property type="entry name" value="Formin, FH2 domain"/>
    <property type="match status" value="1"/>
</dbReference>
<name>A0A251S0N2_HELAN</name>
<keyword evidence="3" id="KW-0808">Transferase</keyword>
<comment type="similarity">
    <text evidence="1">Belongs to the formin-like family. Class-II subfamily.</text>
</comment>
<dbReference type="GO" id="GO:0004674">
    <property type="term" value="F:protein serine/threonine kinase activity"/>
    <property type="evidence" value="ECO:0007669"/>
    <property type="project" value="UniProtKB-KW"/>
</dbReference>
<dbReference type="InterPro" id="IPR015425">
    <property type="entry name" value="FH2_Formin"/>
</dbReference>
<feature type="domain" description="FH2" evidence="12">
    <location>
        <begin position="282"/>
        <end position="708"/>
    </location>
</feature>
<dbReference type="InParanoid" id="A0A251S0N2"/>
<dbReference type="PROSITE" id="PS50011">
    <property type="entry name" value="PROTEIN_KINASE_DOM"/>
    <property type="match status" value="1"/>
</dbReference>
<organism evidence="13 14">
    <name type="scientific">Helianthus annuus</name>
    <name type="common">Common sunflower</name>
    <dbReference type="NCBI Taxonomy" id="4232"/>
    <lineage>
        <taxon>Eukaryota</taxon>
        <taxon>Viridiplantae</taxon>
        <taxon>Streptophyta</taxon>
        <taxon>Embryophyta</taxon>
        <taxon>Tracheophyta</taxon>
        <taxon>Spermatophyta</taxon>
        <taxon>Magnoliopsida</taxon>
        <taxon>eudicotyledons</taxon>
        <taxon>Gunneridae</taxon>
        <taxon>Pentapetalae</taxon>
        <taxon>asterids</taxon>
        <taxon>campanulids</taxon>
        <taxon>Asterales</taxon>
        <taxon>Asteraceae</taxon>
        <taxon>Asteroideae</taxon>
        <taxon>Heliantheae alliance</taxon>
        <taxon>Heliantheae</taxon>
        <taxon>Helianthus</taxon>
    </lineage>
</organism>
<dbReference type="SUPFAM" id="SSF101447">
    <property type="entry name" value="Formin homology 2 domain (FH2 domain)"/>
    <property type="match status" value="1"/>
</dbReference>
<evidence type="ECO:0000313" key="14">
    <source>
        <dbReference type="Proteomes" id="UP000215914"/>
    </source>
</evidence>
<feature type="domain" description="Protein kinase" evidence="11">
    <location>
        <begin position="21"/>
        <end position="295"/>
    </location>
</feature>
<keyword evidence="4 9" id="KW-0547">Nucleotide-binding</keyword>
<dbReference type="SMART" id="SM00498">
    <property type="entry name" value="FH2"/>
    <property type="match status" value="1"/>
</dbReference>
<dbReference type="AlphaFoldDB" id="A0A251S0N2"/>
<dbReference type="PROSITE" id="PS00108">
    <property type="entry name" value="PROTEIN_KINASE_ST"/>
    <property type="match status" value="1"/>
</dbReference>
<reference evidence="14" key="1">
    <citation type="journal article" date="2017" name="Nature">
        <title>The sunflower genome provides insights into oil metabolism, flowering and Asterid evolution.</title>
        <authorList>
            <person name="Badouin H."/>
            <person name="Gouzy J."/>
            <person name="Grassa C.J."/>
            <person name="Murat F."/>
            <person name="Staton S.E."/>
            <person name="Cottret L."/>
            <person name="Lelandais-Briere C."/>
            <person name="Owens G.L."/>
            <person name="Carrere S."/>
            <person name="Mayjonade B."/>
            <person name="Legrand L."/>
            <person name="Gill N."/>
            <person name="Kane N.C."/>
            <person name="Bowers J.E."/>
            <person name="Hubner S."/>
            <person name="Bellec A."/>
            <person name="Berard A."/>
            <person name="Berges H."/>
            <person name="Blanchet N."/>
            <person name="Boniface M.C."/>
            <person name="Brunel D."/>
            <person name="Catrice O."/>
            <person name="Chaidir N."/>
            <person name="Claudel C."/>
            <person name="Donnadieu C."/>
            <person name="Faraut T."/>
            <person name="Fievet G."/>
            <person name="Helmstetter N."/>
            <person name="King M."/>
            <person name="Knapp S.J."/>
            <person name="Lai Z."/>
            <person name="Le Paslier M.C."/>
            <person name="Lippi Y."/>
            <person name="Lorenzon L."/>
            <person name="Mandel J.R."/>
            <person name="Marage G."/>
            <person name="Marchand G."/>
            <person name="Marquand E."/>
            <person name="Bret-Mestries E."/>
            <person name="Morien E."/>
            <person name="Nambeesan S."/>
            <person name="Nguyen T."/>
            <person name="Pegot-Espagnet P."/>
            <person name="Pouilly N."/>
            <person name="Raftis F."/>
            <person name="Sallet E."/>
            <person name="Schiex T."/>
            <person name="Thomas J."/>
            <person name="Vandecasteele C."/>
            <person name="Vares D."/>
            <person name="Vear F."/>
            <person name="Vautrin S."/>
            <person name="Crespi M."/>
            <person name="Mangin B."/>
            <person name="Burke J.M."/>
            <person name="Salse J."/>
            <person name="Munos S."/>
            <person name="Vincourt P."/>
            <person name="Rieseberg L.H."/>
            <person name="Langlade N.B."/>
        </authorList>
    </citation>
    <scope>NUCLEOTIDE SEQUENCE [LARGE SCALE GENOMIC DNA]</scope>
    <source>
        <strain evidence="14">cv. SF193</strain>
    </source>
</reference>
<feature type="binding site" evidence="9">
    <location>
        <position position="49"/>
    </location>
    <ligand>
        <name>ATP</name>
        <dbReference type="ChEBI" id="CHEBI:30616"/>
    </ligand>
</feature>
<gene>
    <name evidence="13" type="ORF">HannXRQ_Chr16g0502691</name>
</gene>